<keyword evidence="3 5" id="KW-0963">Cytoplasm</keyword>
<evidence type="ECO:0000313" key="9">
    <source>
        <dbReference type="EMBL" id="RID94971.1"/>
    </source>
</evidence>
<dbReference type="Gene3D" id="3.30.1360.40">
    <property type="match status" value="1"/>
</dbReference>
<dbReference type="Proteomes" id="UP000266262">
    <property type="component" value="Unassembled WGS sequence"/>
</dbReference>
<evidence type="ECO:0000256" key="6">
    <source>
        <dbReference type="SAM" id="Coils"/>
    </source>
</evidence>
<dbReference type="HAMAP" id="MF_00040">
    <property type="entry name" value="RRF"/>
    <property type="match status" value="1"/>
</dbReference>
<protein>
    <recommendedName>
        <fullName evidence="5">Ribosome-recycling factor</fullName>
        <shortName evidence="5">RRF</shortName>
    </recommendedName>
    <alternativeName>
        <fullName evidence="5">Ribosome-releasing factor</fullName>
    </alternativeName>
</protein>
<dbReference type="SUPFAM" id="SSF55194">
    <property type="entry name" value="Ribosome recycling factor, RRF"/>
    <property type="match status" value="1"/>
</dbReference>
<accession>A0A1B3WDT0</accession>
<dbReference type="KEGG" id="dpn:BCB69_03565"/>
<dbReference type="GO" id="GO:0043023">
    <property type="term" value="F:ribosomal large subunit binding"/>
    <property type="evidence" value="ECO:0007669"/>
    <property type="project" value="TreeGrafter"/>
</dbReference>
<evidence type="ECO:0000313" key="8">
    <source>
        <dbReference type="EMBL" id="AOH39124.1"/>
    </source>
</evidence>
<evidence type="ECO:0000256" key="5">
    <source>
        <dbReference type="HAMAP-Rule" id="MF_00040"/>
    </source>
</evidence>
<reference evidence="10" key="1">
    <citation type="submission" date="2016-08" db="EMBL/GenBank/DDBJ databases">
        <authorList>
            <person name="Holder M.E."/>
            <person name="Ajami N.J."/>
            <person name="Petrosino J.F."/>
        </authorList>
    </citation>
    <scope>NUCLEOTIDE SEQUENCE [LARGE SCALE GENOMIC DNA]</scope>
    <source>
        <strain evidence="10">F0677</strain>
    </source>
</reference>
<comment type="subcellular location">
    <subcellularLocation>
        <location evidence="1 5">Cytoplasm</location>
    </subcellularLocation>
</comment>
<reference evidence="9 11" key="3">
    <citation type="submission" date="2018-08" db="EMBL/GenBank/DDBJ databases">
        <title>Draft genome sequence of Dialister pneumosintes KCOM 1685.</title>
        <authorList>
            <person name="Kook J.-K."/>
            <person name="Park S.-N."/>
            <person name="Lim Y.K."/>
        </authorList>
    </citation>
    <scope>NUCLEOTIDE SEQUENCE [LARGE SCALE GENOMIC DNA]</scope>
    <source>
        <strain evidence="9 11">KCOM 1685</strain>
    </source>
</reference>
<keyword evidence="4 5" id="KW-0648">Protein biosynthesis</keyword>
<dbReference type="GO" id="GO:0005737">
    <property type="term" value="C:cytoplasm"/>
    <property type="evidence" value="ECO:0007669"/>
    <property type="project" value="UniProtKB-SubCell"/>
</dbReference>
<evidence type="ECO:0000256" key="2">
    <source>
        <dbReference type="ARBA" id="ARBA00005912"/>
    </source>
</evidence>
<dbReference type="OrthoDB" id="9804006at2"/>
<reference evidence="8" key="2">
    <citation type="submission" date="2016-08" db="EMBL/GenBank/DDBJ databases">
        <authorList>
            <person name="Seilhamer J.J."/>
        </authorList>
    </citation>
    <scope>NUCLEOTIDE SEQUENCE [LARGE SCALE GENOMIC DNA]</scope>
    <source>
        <strain evidence="8">F0677</strain>
    </source>
</reference>
<dbReference type="RefSeq" id="WP_022513811.1">
    <property type="nucleotide sequence ID" value="NZ_CP017037.1"/>
</dbReference>
<dbReference type="Proteomes" id="UP000094757">
    <property type="component" value="Chromosome"/>
</dbReference>
<evidence type="ECO:0000313" key="11">
    <source>
        <dbReference type="Proteomes" id="UP000266262"/>
    </source>
</evidence>
<keyword evidence="11" id="KW-1185">Reference proteome</keyword>
<name>A0A1B3WDT0_9FIRM</name>
<dbReference type="PANTHER" id="PTHR20982">
    <property type="entry name" value="RIBOSOME RECYCLING FACTOR"/>
    <property type="match status" value="1"/>
</dbReference>
<dbReference type="GO" id="GO:0006415">
    <property type="term" value="P:translational termination"/>
    <property type="evidence" value="ECO:0007669"/>
    <property type="project" value="UniProtKB-UniRule"/>
</dbReference>
<dbReference type="PANTHER" id="PTHR20982:SF3">
    <property type="entry name" value="MITOCHONDRIAL RIBOSOME RECYCLING FACTOR PSEUDO 1"/>
    <property type="match status" value="1"/>
</dbReference>
<feature type="coiled-coil region" evidence="6">
    <location>
        <begin position="146"/>
        <end position="173"/>
    </location>
</feature>
<dbReference type="AlphaFoldDB" id="A0A1B3WDT0"/>
<evidence type="ECO:0000259" key="7">
    <source>
        <dbReference type="Pfam" id="PF01765"/>
    </source>
</evidence>
<dbReference type="InterPro" id="IPR002661">
    <property type="entry name" value="Ribosome_recyc_fac"/>
</dbReference>
<dbReference type="EMBL" id="QWKU01000001">
    <property type="protein sequence ID" value="RID94971.1"/>
    <property type="molecule type" value="Genomic_DNA"/>
</dbReference>
<evidence type="ECO:0000256" key="4">
    <source>
        <dbReference type="ARBA" id="ARBA00022917"/>
    </source>
</evidence>
<gene>
    <name evidence="5" type="primary">frr</name>
    <name evidence="8" type="ORF">BCB69_03565</name>
    <name evidence="9" type="ORF">DX915_05775</name>
</gene>
<dbReference type="Pfam" id="PF01765">
    <property type="entry name" value="RRF"/>
    <property type="match status" value="1"/>
</dbReference>
<dbReference type="NCBIfam" id="TIGR00496">
    <property type="entry name" value="frr"/>
    <property type="match status" value="1"/>
</dbReference>
<dbReference type="STRING" id="39950.BCB69_03565"/>
<feature type="domain" description="Ribosome recycling factor" evidence="7">
    <location>
        <begin position="21"/>
        <end position="183"/>
    </location>
</feature>
<dbReference type="CDD" id="cd00520">
    <property type="entry name" value="RRF"/>
    <property type="match status" value="1"/>
</dbReference>
<evidence type="ECO:0000256" key="1">
    <source>
        <dbReference type="ARBA" id="ARBA00004496"/>
    </source>
</evidence>
<proteinExistence type="inferred from homology"/>
<dbReference type="FunFam" id="3.30.1360.40:FF:000001">
    <property type="entry name" value="Ribosome-recycling factor"/>
    <property type="match status" value="1"/>
</dbReference>
<keyword evidence="6" id="KW-0175">Coiled coil</keyword>
<dbReference type="Gene3D" id="1.10.132.20">
    <property type="entry name" value="Ribosome-recycling factor"/>
    <property type="match status" value="1"/>
</dbReference>
<evidence type="ECO:0000313" key="10">
    <source>
        <dbReference type="Proteomes" id="UP000094757"/>
    </source>
</evidence>
<dbReference type="EMBL" id="CP017037">
    <property type="protein sequence ID" value="AOH39124.1"/>
    <property type="molecule type" value="Genomic_DNA"/>
</dbReference>
<organism evidence="8 10">
    <name type="scientific">Dialister pneumosintes</name>
    <dbReference type="NCBI Taxonomy" id="39950"/>
    <lineage>
        <taxon>Bacteria</taxon>
        <taxon>Bacillati</taxon>
        <taxon>Bacillota</taxon>
        <taxon>Negativicutes</taxon>
        <taxon>Veillonellales</taxon>
        <taxon>Veillonellaceae</taxon>
        <taxon>Dialister</taxon>
    </lineage>
</organism>
<comment type="similarity">
    <text evidence="2 5">Belongs to the RRF family.</text>
</comment>
<evidence type="ECO:0000256" key="3">
    <source>
        <dbReference type="ARBA" id="ARBA00022490"/>
    </source>
</evidence>
<dbReference type="InterPro" id="IPR036191">
    <property type="entry name" value="RRF_sf"/>
</dbReference>
<dbReference type="InterPro" id="IPR023584">
    <property type="entry name" value="Ribosome_recyc_fac_dom"/>
</dbReference>
<comment type="function">
    <text evidence="5">Responsible for the release of ribosomes from messenger RNA at the termination of protein biosynthesis. May increase the efficiency of translation by recycling ribosomes from one round of translation to another.</text>
</comment>
<dbReference type="FunFam" id="1.10.132.20:FF:000001">
    <property type="entry name" value="Ribosome-recycling factor"/>
    <property type="match status" value="1"/>
</dbReference>
<sequence>MYENELKALTEKMDKSIRSLHTEFASVRTGQANASLLDRVFVDYYGSSTPITQVASVTVPQARLIVIQPWDKSLLQAIEKAILQSDLGLTPMNDGNLIRLAIPQLTEERRKELVKVVNKKSEEAKVAIRNIRRDGNDFMKKEAKKSDVSEDIITQAEENIQKLTDKKIKEVEEVTDKKIKEIMSV</sequence>